<evidence type="ECO:0000313" key="2">
    <source>
        <dbReference type="Proteomes" id="UP000325579"/>
    </source>
</evidence>
<dbReference type="EMBL" id="ML736784">
    <property type="protein sequence ID" value="KAE8402756.1"/>
    <property type="molecule type" value="Genomic_DNA"/>
</dbReference>
<dbReference type="GeneID" id="43663719"/>
<reference evidence="1 2" key="1">
    <citation type="submission" date="2019-04" db="EMBL/GenBank/DDBJ databases">
        <authorList>
            <consortium name="DOE Joint Genome Institute"/>
            <person name="Mondo S."/>
            <person name="Kjaerbolling I."/>
            <person name="Vesth T."/>
            <person name="Frisvad J.C."/>
            <person name="Nybo J.L."/>
            <person name="Theobald S."/>
            <person name="Kildgaard S."/>
            <person name="Isbrandt T."/>
            <person name="Kuo A."/>
            <person name="Sato A."/>
            <person name="Lyhne E.K."/>
            <person name="Kogle M.E."/>
            <person name="Wiebenga A."/>
            <person name="Kun R.S."/>
            <person name="Lubbers R.J."/>
            <person name="Makela M.R."/>
            <person name="Barry K."/>
            <person name="Chovatia M."/>
            <person name="Clum A."/>
            <person name="Daum C."/>
            <person name="Haridas S."/>
            <person name="He G."/>
            <person name="LaButti K."/>
            <person name="Lipzen A."/>
            <person name="Riley R."/>
            <person name="Salamov A."/>
            <person name="Simmons B.A."/>
            <person name="Magnuson J.K."/>
            <person name="Henrissat B."/>
            <person name="Mortensen U.H."/>
            <person name="Larsen T.O."/>
            <person name="Devries R.P."/>
            <person name="Grigoriev I.V."/>
            <person name="Machida M."/>
            <person name="Baker S.E."/>
            <person name="Andersen M.R."/>
            <person name="Cantor M.N."/>
            <person name="Hua S.X."/>
        </authorList>
    </citation>
    <scope>NUCLEOTIDE SEQUENCE [LARGE SCALE GENOMIC DNA]</scope>
    <source>
        <strain evidence="1 2">CBS 119388</strain>
    </source>
</reference>
<evidence type="ECO:0000313" key="1">
    <source>
        <dbReference type="EMBL" id="KAE8402756.1"/>
    </source>
</evidence>
<protein>
    <submittedName>
        <fullName evidence="1">Uncharacterized protein</fullName>
    </submittedName>
</protein>
<name>A0A5N7D8K5_9EURO</name>
<organism evidence="1 2">
    <name type="scientific">Aspergillus pseudonomiae</name>
    <dbReference type="NCBI Taxonomy" id="1506151"/>
    <lineage>
        <taxon>Eukaryota</taxon>
        <taxon>Fungi</taxon>
        <taxon>Dikarya</taxon>
        <taxon>Ascomycota</taxon>
        <taxon>Pezizomycotina</taxon>
        <taxon>Eurotiomycetes</taxon>
        <taxon>Eurotiomycetidae</taxon>
        <taxon>Eurotiales</taxon>
        <taxon>Aspergillaceae</taxon>
        <taxon>Aspergillus</taxon>
        <taxon>Aspergillus subgen. Circumdati</taxon>
    </lineage>
</organism>
<gene>
    <name evidence="1" type="ORF">BDV37DRAFT_153759</name>
</gene>
<dbReference type="RefSeq" id="XP_031940075.1">
    <property type="nucleotide sequence ID" value="XM_032079028.1"/>
</dbReference>
<proteinExistence type="predicted"/>
<keyword evidence="2" id="KW-1185">Reference proteome</keyword>
<sequence>MVRPTVPTRVPFQASLGTRIYYSNCLRGKRMASGSIKPNKVASTTGRPALCDMNSVPKANSPTADGGVDVLCLSLFGPSGRFWFAYELTIILPSHWNEHGTPYFSVFPPVPFPFYSNRTLIL</sequence>
<dbReference type="Proteomes" id="UP000325579">
    <property type="component" value="Unassembled WGS sequence"/>
</dbReference>
<accession>A0A5N7D8K5</accession>
<dbReference type="AlphaFoldDB" id="A0A5N7D8K5"/>